<dbReference type="SMART" id="SM00398">
    <property type="entry name" value="HMG"/>
    <property type="match status" value="1"/>
</dbReference>
<dbReference type="GO" id="GO:0005634">
    <property type="term" value="C:nucleus"/>
    <property type="evidence" value="ECO:0007669"/>
    <property type="project" value="UniProtKB-UniRule"/>
</dbReference>
<name>A0A4Z1SYB0_GIAMU</name>
<gene>
    <name evidence="4" type="ORF">GMRT_12687</name>
</gene>
<evidence type="ECO:0000256" key="1">
    <source>
        <dbReference type="PROSITE-ProRule" id="PRU00267"/>
    </source>
</evidence>
<keyword evidence="1" id="KW-0238">DNA-binding</keyword>
<keyword evidence="1" id="KW-0539">Nucleus</keyword>
<feature type="domain" description="HMG box" evidence="3">
    <location>
        <begin position="5"/>
        <end position="67"/>
    </location>
</feature>
<dbReference type="OrthoDB" id="1919336at2759"/>
<evidence type="ECO:0000259" key="3">
    <source>
        <dbReference type="PROSITE" id="PS50118"/>
    </source>
</evidence>
<sequence length="171" mass="19941">MDARPTRPKNGYQIFIGEDNELLKGLTGQERIVKAGQLWKELSADEKSKYNCETEWEDYRRRLAEWKLTHPQSAIGKKNDDSSTRTKESGETTHKNHVAIFFAVGHLKKFAARRQVTLPHSTKLASLLKTRFNMLGDAGQEVWLRYWNQLDTAKRDQIIAYYNAWKITNER</sequence>
<evidence type="ECO:0000256" key="2">
    <source>
        <dbReference type="SAM" id="MobiDB-lite"/>
    </source>
</evidence>
<dbReference type="AlphaFoldDB" id="A0A4Z1SYB0"/>
<evidence type="ECO:0000313" key="5">
    <source>
        <dbReference type="Proteomes" id="UP000315496"/>
    </source>
</evidence>
<proteinExistence type="predicted"/>
<feature type="compositionally biased region" description="Basic and acidic residues" evidence="2">
    <location>
        <begin position="77"/>
        <end position="92"/>
    </location>
</feature>
<dbReference type="Proteomes" id="UP000315496">
    <property type="component" value="Chromosome 1"/>
</dbReference>
<feature type="DNA-binding region" description="HMG box" evidence="1">
    <location>
        <begin position="5"/>
        <end position="67"/>
    </location>
</feature>
<dbReference type="SUPFAM" id="SSF47095">
    <property type="entry name" value="HMG-box"/>
    <property type="match status" value="1"/>
</dbReference>
<feature type="region of interest" description="Disordered" evidence="2">
    <location>
        <begin position="73"/>
        <end position="92"/>
    </location>
</feature>
<dbReference type="EMBL" id="VDLU01000001">
    <property type="protein sequence ID" value="TNJ30480.1"/>
    <property type="molecule type" value="Genomic_DNA"/>
</dbReference>
<accession>A0A4Z1SYB0</accession>
<dbReference type="PROSITE" id="PS50118">
    <property type="entry name" value="HMG_BOX_2"/>
    <property type="match status" value="1"/>
</dbReference>
<comment type="caution">
    <text evidence="4">The sequence shown here is derived from an EMBL/GenBank/DDBJ whole genome shotgun (WGS) entry which is preliminary data.</text>
</comment>
<protein>
    <submittedName>
        <fullName evidence="4">HMG (High mobility group) box-containing protein</fullName>
    </submittedName>
</protein>
<dbReference type="GO" id="GO:0003677">
    <property type="term" value="F:DNA binding"/>
    <property type="evidence" value="ECO:0007669"/>
    <property type="project" value="UniProtKB-UniRule"/>
</dbReference>
<dbReference type="VEuPathDB" id="GiardiaDB:GMRT_12687"/>
<dbReference type="InterPro" id="IPR009071">
    <property type="entry name" value="HMG_box_dom"/>
</dbReference>
<keyword evidence="5" id="KW-1185">Reference proteome</keyword>
<evidence type="ECO:0000313" key="4">
    <source>
        <dbReference type="EMBL" id="TNJ30480.1"/>
    </source>
</evidence>
<organism evidence="4 5">
    <name type="scientific">Giardia muris</name>
    <dbReference type="NCBI Taxonomy" id="5742"/>
    <lineage>
        <taxon>Eukaryota</taxon>
        <taxon>Metamonada</taxon>
        <taxon>Diplomonadida</taxon>
        <taxon>Hexamitidae</taxon>
        <taxon>Giardiinae</taxon>
        <taxon>Giardia</taxon>
    </lineage>
</organism>
<dbReference type="InterPro" id="IPR036910">
    <property type="entry name" value="HMG_box_dom_sf"/>
</dbReference>
<reference evidence="4 5" key="1">
    <citation type="submission" date="2019-05" db="EMBL/GenBank/DDBJ databases">
        <title>The compact genome of Giardia muris reveals important steps in the evolution of intestinal protozoan parasites.</title>
        <authorList>
            <person name="Xu F."/>
            <person name="Jimenez-Gonzalez A."/>
            <person name="Einarsson E."/>
            <person name="Astvaldsson A."/>
            <person name="Peirasmaki D."/>
            <person name="Eckmann L."/>
            <person name="Andersson J.O."/>
            <person name="Svard S.G."/>
            <person name="Jerlstrom-Hultqvist J."/>
        </authorList>
    </citation>
    <scope>NUCLEOTIDE SEQUENCE [LARGE SCALE GENOMIC DNA]</scope>
    <source>
        <strain evidence="4 5">Roberts-Thomson</strain>
    </source>
</reference>
<dbReference type="Gene3D" id="1.10.30.10">
    <property type="entry name" value="High mobility group box domain"/>
    <property type="match status" value="1"/>
</dbReference>